<proteinExistence type="predicted"/>
<evidence type="ECO:0000313" key="3">
    <source>
        <dbReference type="Proteomes" id="UP001345691"/>
    </source>
</evidence>
<comment type="caution">
    <text evidence="2">The sequence shown here is derived from an EMBL/GenBank/DDBJ whole genome shotgun (WGS) entry which is preliminary data.</text>
</comment>
<feature type="region of interest" description="Disordered" evidence="1">
    <location>
        <begin position="512"/>
        <end position="585"/>
    </location>
</feature>
<feature type="region of interest" description="Disordered" evidence="1">
    <location>
        <begin position="1"/>
        <end position="131"/>
    </location>
</feature>
<feature type="compositionally biased region" description="Polar residues" evidence="1">
    <location>
        <begin position="457"/>
        <end position="467"/>
    </location>
</feature>
<feature type="compositionally biased region" description="Basic residues" evidence="1">
    <location>
        <begin position="523"/>
        <end position="536"/>
    </location>
</feature>
<feature type="compositionally biased region" description="Basic and acidic residues" evidence="1">
    <location>
        <begin position="161"/>
        <end position="182"/>
    </location>
</feature>
<feature type="region of interest" description="Disordered" evidence="1">
    <location>
        <begin position="405"/>
        <end position="425"/>
    </location>
</feature>
<feature type="compositionally biased region" description="Acidic residues" evidence="1">
    <location>
        <begin position="17"/>
        <end position="38"/>
    </location>
</feature>
<organism evidence="2 3">
    <name type="scientific">Exophiala sideris</name>
    <dbReference type="NCBI Taxonomy" id="1016849"/>
    <lineage>
        <taxon>Eukaryota</taxon>
        <taxon>Fungi</taxon>
        <taxon>Dikarya</taxon>
        <taxon>Ascomycota</taxon>
        <taxon>Pezizomycotina</taxon>
        <taxon>Eurotiomycetes</taxon>
        <taxon>Chaetothyriomycetidae</taxon>
        <taxon>Chaetothyriales</taxon>
        <taxon>Herpotrichiellaceae</taxon>
        <taxon>Exophiala</taxon>
    </lineage>
</organism>
<evidence type="ECO:0000313" key="2">
    <source>
        <dbReference type="EMBL" id="KAK5068122.1"/>
    </source>
</evidence>
<sequence>MGKPGSWSMTELTPDYPTDDDLSDFNLDDPVDDEEAIDPYESSLMFSAAGSRKDDARPMNKGTTKGKGDAKTPLQQETVFPNMKIPVRMQETKKGRGSSKGVVSTSETERKPLMQVQCPMPGGKTVTMTTDPVQKVSWGPLTRVEASQEARDLIKAYIASPEDKDVGGEKDPKTGKTKENDVAKVQTSAQATERAGVITKENDTATTVTSTPATKANTTYLARKNPGPPPSTPPDSIFHHALSMPTLPVLNRISDVNLVEQYRLQRATDPERFDRETATIKQGLLNAKLERGGKPSLLENEYTVELASREDATTVERWIHGRVVVQMRSRGNTLTNSPTANVEDVKIRGGEVEDRPKKNTIVSIPADNKVDETTVTEMRRRAHELAPTDAVLHRLAPGRAPAMLPHNAEDGPVPAKGTDTTAKKEPSGLSLLNKARQVRRELKERLQSVNLGSHVSKVTSSGTIRHQSSVKREIGDHGEKRTVKTWIEITEVYEVPSAAALDWSDVVHAVDADENDGDDDTKTKRKAVGKDKKKSTMGKAKATGRIARNYPEPSISEADSDDSDGDFGSNVPDNGSTGEEVFYDPDESRAEMLFRSISGFGRVTPVHLNRKLESLRGIIAELRGNNQVKETQE</sequence>
<reference evidence="2 3" key="1">
    <citation type="submission" date="2023-08" db="EMBL/GenBank/DDBJ databases">
        <title>Black Yeasts Isolated from many extreme environments.</title>
        <authorList>
            <person name="Coleine C."/>
            <person name="Stajich J.E."/>
            <person name="Selbmann L."/>
        </authorList>
    </citation>
    <scope>NUCLEOTIDE SEQUENCE [LARGE SCALE GENOMIC DNA]</scope>
    <source>
        <strain evidence="2 3">CCFEE 6328</strain>
    </source>
</reference>
<dbReference type="Proteomes" id="UP001345691">
    <property type="component" value="Unassembled WGS sequence"/>
</dbReference>
<feature type="region of interest" description="Disordered" evidence="1">
    <location>
        <begin position="156"/>
        <end position="192"/>
    </location>
</feature>
<keyword evidence="3" id="KW-1185">Reference proteome</keyword>
<name>A0ABR0JQ77_9EURO</name>
<feature type="region of interest" description="Disordered" evidence="1">
    <location>
        <begin position="457"/>
        <end position="476"/>
    </location>
</feature>
<gene>
    <name evidence="2" type="ORF">LTR69_000240</name>
</gene>
<evidence type="ECO:0000256" key="1">
    <source>
        <dbReference type="SAM" id="MobiDB-lite"/>
    </source>
</evidence>
<dbReference type="EMBL" id="JAVRRF010000001">
    <property type="protein sequence ID" value="KAK5068122.1"/>
    <property type="molecule type" value="Genomic_DNA"/>
</dbReference>
<protein>
    <submittedName>
        <fullName evidence="2">Uncharacterized protein</fullName>
    </submittedName>
</protein>
<accession>A0ABR0JQ77</accession>